<evidence type="ECO:0000313" key="2">
    <source>
        <dbReference type="EMBL" id="AGX87799.1"/>
    </source>
</evidence>
<dbReference type="HOGENOM" id="CLU_1056420_0_0_4"/>
<sequence length="263" mass="28237">MRYLLLIWCSVWALAVHAGTISYAVDFLPTGFSVRNTGSQPAYALTAWTLDATGWWKQGRVVEGDPATLSPGAEVRWSRPPLPPGIATAIHQADPLLLVFFDAAGSRFAQVAWRVPPGAMASPLPPLPVKREGSALVIDVPAQAAGVVATSAIRLADPGVVRLTRPFAGHTPPPYPARHVWKTGAAMRFDTGQGLRGAWLVHELASGELRVQIVPDARTTGSEQRTRWLEWARSAFGWIAAACAVVGALGMVWGTVTLRRNPV</sequence>
<keyword evidence="1" id="KW-1133">Transmembrane helix</keyword>
<name>U5NC84_9BURK</name>
<keyword evidence="1" id="KW-0812">Transmembrane</keyword>
<proteinExistence type="predicted"/>
<evidence type="ECO:0000313" key="3">
    <source>
        <dbReference type="Proteomes" id="UP000017184"/>
    </source>
</evidence>
<gene>
    <name evidence="2" type="ORF">Cenrod_1714</name>
</gene>
<dbReference type="STRING" id="946483.Cenrod_1714"/>
<dbReference type="EMBL" id="CP004885">
    <property type="protein sequence ID" value="AGX87799.1"/>
    <property type="molecule type" value="Genomic_DNA"/>
</dbReference>
<feature type="transmembrane region" description="Helical" evidence="1">
    <location>
        <begin position="235"/>
        <end position="258"/>
    </location>
</feature>
<accession>U5NC84</accession>
<keyword evidence="3" id="KW-1185">Reference proteome</keyword>
<protein>
    <submittedName>
        <fullName evidence="2">Uncharacterized protein</fullName>
    </submittedName>
</protein>
<organism evidence="2 3">
    <name type="scientific">Candidatus Symbiobacter mobilis CR</name>
    <dbReference type="NCBI Taxonomy" id="946483"/>
    <lineage>
        <taxon>Bacteria</taxon>
        <taxon>Pseudomonadati</taxon>
        <taxon>Pseudomonadota</taxon>
        <taxon>Betaproteobacteria</taxon>
        <taxon>Burkholderiales</taxon>
        <taxon>Comamonadaceae</taxon>
    </lineage>
</organism>
<dbReference type="Proteomes" id="UP000017184">
    <property type="component" value="Chromosome"/>
</dbReference>
<dbReference type="RefSeq" id="WP_022773936.1">
    <property type="nucleotide sequence ID" value="NC_022576.1"/>
</dbReference>
<dbReference type="KEGG" id="cbx:Cenrod_1714"/>
<evidence type="ECO:0000256" key="1">
    <source>
        <dbReference type="SAM" id="Phobius"/>
    </source>
</evidence>
<keyword evidence="1" id="KW-0472">Membrane</keyword>
<reference evidence="2 3" key="1">
    <citation type="journal article" date="2013" name="Genome Biol.">
        <title>Genomic analysis reveals key aspects of prokaryotic symbiosis in the phototrophic consortium "Chlorochromatium aggregatum".</title>
        <authorList>
            <person name="Liu Z."/>
            <person name="Muller J."/>
            <person name="Li T."/>
            <person name="Alvey R.M."/>
            <person name="Vogl K."/>
            <person name="Frigaard N.U."/>
            <person name="Rockwell N.C."/>
            <person name="Boyd E.S."/>
            <person name="Tomsho L.P."/>
            <person name="Schuster S.C."/>
            <person name="Henke P."/>
            <person name="Rohde M."/>
            <person name="Overmann J."/>
            <person name="Bryant D.A."/>
        </authorList>
    </citation>
    <scope>NUCLEOTIDE SEQUENCE [LARGE SCALE GENOMIC DNA]</scope>
    <source>
        <strain evidence="2">CR</strain>
    </source>
</reference>
<dbReference type="AlphaFoldDB" id="U5NC84"/>